<evidence type="ECO:0000313" key="2">
    <source>
        <dbReference type="Proteomes" id="UP000298663"/>
    </source>
</evidence>
<keyword evidence="2" id="KW-1185">Reference proteome</keyword>
<proteinExistence type="predicted"/>
<comment type="caution">
    <text evidence="1">The sequence shown here is derived from an EMBL/GenBank/DDBJ whole genome shotgun (WGS) entry which is preliminary data.</text>
</comment>
<name>A0A4U5NJ71_STECR</name>
<dbReference type="Proteomes" id="UP000298663">
    <property type="component" value="Unassembled WGS sequence"/>
</dbReference>
<evidence type="ECO:0000313" key="1">
    <source>
        <dbReference type="EMBL" id="TKR82823.1"/>
    </source>
</evidence>
<dbReference type="AlphaFoldDB" id="A0A4U5NJ71"/>
<reference evidence="1 2" key="1">
    <citation type="journal article" date="2015" name="Genome Biol.">
        <title>Comparative genomics of Steinernema reveals deeply conserved gene regulatory networks.</title>
        <authorList>
            <person name="Dillman A.R."/>
            <person name="Macchietto M."/>
            <person name="Porter C.F."/>
            <person name="Rogers A."/>
            <person name="Williams B."/>
            <person name="Antoshechkin I."/>
            <person name="Lee M.M."/>
            <person name="Goodwin Z."/>
            <person name="Lu X."/>
            <person name="Lewis E.E."/>
            <person name="Goodrich-Blair H."/>
            <person name="Stock S.P."/>
            <person name="Adams B.J."/>
            <person name="Sternberg P.W."/>
            <person name="Mortazavi A."/>
        </authorList>
    </citation>
    <scope>NUCLEOTIDE SEQUENCE [LARGE SCALE GENOMIC DNA]</scope>
    <source>
        <strain evidence="1 2">ALL</strain>
    </source>
</reference>
<protein>
    <submittedName>
        <fullName evidence="1">Uncharacterized protein</fullName>
    </submittedName>
</protein>
<sequence>MPVAMCCIPAKGKDDDMNMPEKPNKFVVTVNTAAKATCFGANADGDIRIMLVRKDANGIVSRTDWISVPKGDNGRHNDGSKTTICKLCRFYAFSFFHLGNAVS</sequence>
<organism evidence="1 2">
    <name type="scientific">Steinernema carpocapsae</name>
    <name type="common">Entomopathogenic nematode</name>
    <dbReference type="NCBI Taxonomy" id="34508"/>
    <lineage>
        <taxon>Eukaryota</taxon>
        <taxon>Metazoa</taxon>
        <taxon>Ecdysozoa</taxon>
        <taxon>Nematoda</taxon>
        <taxon>Chromadorea</taxon>
        <taxon>Rhabditida</taxon>
        <taxon>Tylenchina</taxon>
        <taxon>Panagrolaimomorpha</taxon>
        <taxon>Strongyloidoidea</taxon>
        <taxon>Steinernematidae</taxon>
        <taxon>Steinernema</taxon>
    </lineage>
</organism>
<reference evidence="1 2" key="2">
    <citation type="journal article" date="2019" name="G3 (Bethesda)">
        <title>Hybrid Assembly of the Genome of the Entomopathogenic Nematode Steinernema carpocapsae Identifies the X-Chromosome.</title>
        <authorList>
            <person name="Serra L."/>
            <person name="Macchietto M."/>
            <person name="Macias-Munoz A."/>
            <person name="McGill C.J."/>
            <person name="Rodriguez I.M."/>
            <person name="Rodriguez B."/>
            <person name="Murad R."/>
            <person name="Mortazavi A."/>
        </authorList>
    </citation>
    <scope>NUCLEOTIDE SEQUENCE [LARGE SCALE GENOMIC DNA]</scope>
    <source>
        <strain evidence="1 2">ALL</strain>
    </source>
</reference>
<gene>
    <name evidence="1" type="ORF">L596_016499</name>
</gene>
<dbReference type="EMBL" id="AZBU02000004">
    <property type="protein sequence ID" value="TKR82823.1"/>
    <property type="molecule type" value="Genomic_DNA"/>
</dbReference>
<accession>A0A4U5NJ71</accession>